<protein>
    <submittedName>
        <fullName evidence="1">Uncharacterized protein</fullName>
    </submittedName>
</protein>
<reference evidence="1" key="1">
    <citation type="submission" date="2018-05" db="EMBL/GenBank/DDBJ databases">
        <authorList>
            <person name="Lanie J.A."/>
            <person name="Ng W.-L."/>
            <person name="Kazmierczak K.M."/>
            <person name="Andrzejewski T.M."/>
            <person name="Davidsen T.M."/>
            <person name="Wayne K.J."/>
            <person name="Tettelin H."/>
            <person name="Glass J.I."/>
            <person name="Rusch D."/>
            <person name="Podicherti R."/>
            <person name="Tsui H.-C.T."/>
            <person name="Winkler M.E."/>
        </authorList>
    </citation>
    <scope>NUCLEOTIDE SEQUENCE</scope>
</reference>
<name>A0A381QRQ7_9ZZZZ</name>
<dbReference type="EMBL" id="UINC01001489">
    <property type="protein sequence ID" value="SUZ82051.1"/>
    <property type="molecule type" value="Genomic_DNA"/>
</dbReference>
<gene>
    <name evidence="1" type="ORF">METZ01_LOCUS34905</name>
</gene>
<sequence length="119" mass="13758">MRLLFTVLCVFVGTFVQAAESAEKQENLCERAVNQETAYRVSGIYGSSLESEQHPAAAYVLLREMQRFKVLQREFQQKTDEWRFEFAEMIGGKTIVFVYHLQNQTNFCTGANAFFVLKK</sequence>
<organism evidence="1">
    <name type="scientific">marine metagenome</name>
    <dbReference type="NCBI Taxonomy" id="408172"/>
    <lineage>
        <taxon>unclassified sequences</taxon>
        <taxon>metagenomes</taxon>
        <taxon>ecological metagenomes</taxon>
    </lineage>
</organism>
<proteinExistence type="predicted"/>
<evidence type="ECO:0000313" key="1">
    <source>
        <dbReference type="EMBL" id="SUZ82051.1"/>
    </source>
</evidence>
<dbReference type="AlphaFoldDB" id="A0A381QRQ7"/>
<accession>A0A381QRQ7</accession>